<evidence type="ECO:0000313" key="1">
    <source>
        <dbReference type="EMBL" id="MDM7861143.1"/>
    </source>
</evidence>
<dbReference type="EMBL" id="JAUCBP010000007">
    <property type="protein sequence ID" value="MDM7861143.1"/>
    <property type="molecule type" value="Genomic_DNA"/>
</dbReference>
<proteinExistence type="predicted"/>
<sequence>MNHLNAFNRAWECSRFTKIELDPLDINGVLGEHYSCGSRFCMTKSQLWDMEVMKARRPDLFIPSVVQPNSALAWGGEIKGNVETFTRVSLQRLWLDETKYGTVIESVHVDHSSKIVTFIGELQATSAEYGNFKKSKTQPVFHVQHGVQGDEGNPQNTWKIVHLSSKNKENLKERFKKIDDNKWLPEYVEIYLTNIIGLALNRKHA</sequence>
<gene>
    <name evidence="1" type="ORF">QTP81_11090</name>
</gene>
<reference evidence="1 2" key="1">
    <citation type="submission" date="2023-06" db="EMBL/GenBank/DDBJ databases">
        <title>Alteromonas sp. ASW11-36 isolated from intertidal sand.</title>
        <authorList>
            <person name="Li Y."/>
        </authorList>
    </citation>
    <scope>NUCLEOTIDE SEQUENCE [LARGE SCALE GENOMIC DNA]</scope>
    <source>
        <strain evidence="1 2">ASW11-36</strain>
    </source>
</reference>
<name>A0ABT7SY76_9ALTE</name>
<keyword evidence="2" id="KW-1185">Reference proteome</keyword>
<comment type="caution">
    <text evidence="1">The sequence shown here is derived from an EMBL/GenBank/DDBJ whole genome shotgun (WGS) entry which is preliminary data.</text>
</comment>
<accession>A0ABT7SY76</accession>
<protein>
    <submittedName>
        <fullName evidence="1">Uncharacterized protein</fullName>
    </submittedName>
</protein>
<organism evidence="1 2">
    <name type="scientific">Alteromonas arenosi</name>
    <dbReference type="NCBI Taxonomy" id="3055817"/>
    <lineage>
        <taxon>Bacteria</taxon>
        <taxon>Pseudomonadati</taxon>
        <taxon>Pseudomonadota</taxon>
        <taxon>Gammaproteobacteria</taxon>
        <taxon>Alteromonadales</taxon>
        <taxon>Alteromonadaceae</taxon>
        <taxon>Alteromonas/Salinimonas group</taxon>
        <taxon>Alteromonas</taxon>
    </lineage>
</organism>
<dbReference type="Proteomes" id="UP001234343">
    <property type="component" value="Unassembled WGS sequence"/>
</dbReference>
<dbReference type="RefSeq" id="WP_289365526.1">
    <property type="nucleotide sequence ID" value="NZ_JAUCBP010000007.1"/>
</dbReference>
<evidence type="ECO:0000313" key="2">
    <source>
        <dbReference type="Proteomes" id="UP001234343"/>
    </source>
</evidence>